<sequence>MYNYYEMKYLITFAGLATVASAVVITSVNPKCDFDYCLRNIIATNLPTRSGFADCTSYLRTTIIPPSVTTTETEHTLFTSTADTTTITITENFSAPPPVVTQKKRAIEYFQPNKKGLKKIKKIKRDEEPASTTITNTPPDYIVKSCTQLGTRLATDRYVSACSCVGVTAGEPLILASGTTTVTETLPSPGTTAIETPTETETAYKLKASISGPASANGGKFLASSSYPAVTGTLVAPTASPIANAPEIIIGPNGKTTIDGKLLVARQSGASAPGSENASFLELITDPGTGSIPTNNFPVSCSINPDSSISCKSPSTTDGPLDRTRLFLSLTGGSSLTFRILKEGATIPVGYIEDFQVIAVALS</sequence>
<dbReference type="GeneID" id="93590216"/>
<evidence type="ECO:0000313" key="1">
    <source>
        <dbReference type="EMBL" id="RVD83519.1"/>
    </source>
</evidence>
<dbReference type="AlphaFoldDB" id="A0A436ZXA0"/>
<dbReference type="Proteomes" id="UP000283090">
    <property type="component" value="Unassembled WGS sequence"/>
</dbReference>
<dbReference type="STRING" id="97331.A0A436ZXA0"/>
<protein>
    <submittedName>
        <fullName evidence="1">Uncharacterized protein</fullName>
    </submittedName>
</protein>
<evidence type="ECO:0000313" key="2">
    <source>
        <dbReference type="Proteomes" id="UP000283090"/>
    </source>
</evidence>
<organism evidence="1 2">
    <name type="scientific">Arthrobotrys flagrans</name>
    <name type="common">Nematode-trapping fungus</name>
    <name type="synonym">Trichothecium flagrans</name>
    <dbReference type="NCBI Taxonomy" id="97331"/>
    <lineage>
        <taxon>Eukaryota</taxon>
        <taxon>Fungi</taxon>
        <taxon>Dikarya</taxon>
        <taxon>Ascomycota</taxon>
        <taxon>Pezizomycotina</taxon>
        <taxon>Orbiliomycetes</taxon>
        <taxon>Orbiliales</taxon>
        <taxon>Orbiliaceae</taxon>
        <taxon>Arthrobotrys</taxon>
    </lineage>
</organism>
<dbReference type="RefSeq" id="XP_067489063.1">
    <property type="nucleotide sequence ID" value="XM_067637558.1"/>
</dbReference>
<gene>
    <name evidence="1" type="ORF">DFL_007905</name>
</gene>
<accession>A0A436ZXA0</accession>
<dbReference type="OrthoDB" id="5375803at2759"/>
<proteinExistence type="predicted"/>
<dbReference type="VEuPathDB" id="FungiDB:DFL_007905"/>
<dbReference type="EMBL" id="SAEB01000009">
    <property type="protein sequence ID" value="RVD83519.1"/>
    <property type="molecule type" value="Genomic_DNA"/>
</dbReference>
<reference evidence="1 2" key="1">
    <citation type="submission" date="2019-01" db="EMBL/GenBank/DDBJ databases">
        <title>Intercellular communication is required for trap formation in the nematode-trapping fungus Duddingtonia flagrans.</title>
        <authorList>
            <person name="Youssar L."/>
            <person name="Wernet V."/>
            <person name="Hensel N."/>
            <person name="Hildebrandt H.-G."/>
            <person name="Fischer R."/>
        </authorList>
    </citation>
    <scope>NUCLEOTIDE SEQUENCE [LARGE SCALE GENOMIC DNA]</scope>
    <source>
        <strain evidence="1 2">CBS H-5679</strain>
    </source>
</reference>
<comment type="caution">
    <text evidence="1">The sequence shown here is derived from an EMBL/GenBank/DDBJ whole genome shotgun (WGS) entry which is preliminary data.</text>
</comment>
<name>A0A436ZXA0_ARTFL</name>
<keyword evidence="2" id="KW-1185">Reference proteome</keyword>